<dbReference type="InterPro" id="IPR052173">
    <property type="entry name" value="Beta-lactam_resp_regulator"/>
</dbReference>
<dbReference type="InterPro" id="IPR032257">
    <property type="entry name" value="DUF4830"/>
</dbReference>
<dbReference type="PANTHER" id="PTHR34978">
    <property type="entry name" value="POSSIBLE SENSOR-TRANSDUCER PROTEIN BLAR"/>
    <property type="match status" value="1"/>
</dbReference>
<feature type="domain" description="Peptidase M56" evidence="2">
    <location>
        <begin position="10"/>
        <end position="312"/>
    </location>
</feature>
<evidence type="ECO:0000256" key="1">
    <source>
        <dbReference type="SAM" id="Phobius"/>
    </source>
</evidence>
<feature type="domain" description="DUF4830" evidence="4">
    <location>
        <begin position="465"/>
        <end position="559"/>
    </location>
</feature>
<comment type="caution">
    <text evidence="5">The sequence shown here is derived from an EMBL/GenBank/DDBJ whole genome shotgun (WGS) entry which is preliminary data.</text>
</comment>
<evidence type="ECO:0000313" key="6">
    <source>
        <dbReference type="Proteomes" id="UP000290921"/>
    </source>
</evidence>
<feature type="transmembrane region" description="Helical" evidence="1">
    <location>
        <begin position="39"/>
        <end position="58"/>
    </location>
</feature>
<evidence type="ECO:0000259" key="4">
    <source>
        <dbReference type="Pfam" id="PF16112"/>
    </source>
</evidence>
<protein>
    <recommendedName>
        <fullName evidence="7">Peptidase M56 domain-containing protein</fullName>
    </recommendedName>
</protein>
<keyword evidence="1" id="KW-0812">Transmembrane</keyword>
<dbReference type="Pfam" id="PF16111">
    <property type="entry name" value="DUF4829"/>
    <property type="match status" value="1"/>
</dbReference>
<sequence length="726" mass="85950">MVMEGIFKDFITMSIKASITALFIMAVRFTLGRKLPKRFSYYLWFVILIRLIIPINLVSKLSLFNYMPESNKVMDKIIENEVVRHEVSKNAIKSIQNTPNIEAFNVSNNSLDIVNSMSSTDIFKKIIIFIWIVGIVFLILKGVIKYYRACKILELSNICNFNIEEIKDKLKLRKKVQVYTLKGIESPMVYKFLKPRIIIPNSMENELYKKETNHILAHELIHIKRQDNILKLIWFILVCIHWFNPTIWLSAKLFNEDMELSCDENVIKVWGNDIRHNYASSLIDIADKQIHPLEENFIGFGNTNIKLRVKNIMKYKRPKMYFTIFCIILISLIMAITLTNKDNNEIVNLEILHYNISNEVESLSIKDKKIINDLIEMIEKSEIIKGKTKLEDMEQMRWRKDKFILTKEDGSKEEIRIISDNINHNGYVEKEGKIKKPHYGFFKYMFGLMEYKKFDTNIEKSVVDLFKKYDWTVDYKINTLKEKLPENLKHNAGEYPVKLYWAYNNELSKKIGLDFTNYLGKTIKAEIYSLRDSHLEFGELKDVRGIILKDKNKIIGAYIDTEIEGVPYVSLDKLWIESCTLKTWDEWIKTYINYDDELEIKLSKMNADEIMGEYYKALDNNDTKLKWATITRENLFKLLIYNMDKRYLFNTEKDMSRTNIKSAKLLEVKRSEHDPYGEENSEDYSVKADFKYYNLSNTENGEELDFYNLKKEDEKIGWRIRRIGKF</sequence>
<evidence type="ECO:0000259" key="2">
    <source>
        <dbReference type="Pfam" id="PF05569"/>
    </source>
</evidence>
<dbReference type="EMBL" id="QMAP01000004">
    <property type="protein sequence ID" value="RXI49285.1"/>
    <property type="molecule type" value="Genomic_DNA"/>
</dbReference>
<dbReference type="Proteomes" id="UP000290921">
    <property type="component" value="Unassembled WGS sequence"/>
</dbReference>
<feature type="domain" description="DUF4829" evidence="3">
    <location>
        <begin position="609"/>
        <end position="724"/>
    </location>
</feature>
<keyword evidence="1" id="KW-1133">Transmembrane helix</keyword>
<reference evidence="5 6" key="1">
    <citation type="submission" date="2018-06" db="EMBL/GenBank/DDBJ databases">
        <title>Genome conservation of Clostridium tetani.</title>
        <authorList>
            <person name="Bruggemann H."/>
            <person name="Popoff M.R."/>
        </authorList>
    </citation>
    <scope>NUCLEOTIDE SEQUENCE [LARGE SCALE GENOMIC DNA]</scope>
    <source>
        <strain evidence="5 6">2017.061</strain>
    </source>
</reference>
<dbReference type="CDD" id="cd07341">
    <property type="entry name" value="M56_BlaR1_MecR1_like"/>
    <property type="match status" value="1"/>
</dbReference>
<evidence type="ECO:0000259" key="3">
    <source>
        <dbReference type="Pfam" id="PF16111"/>
    </source>
</evidence>
<dbReference type="PANTHER" id="PTHR34978:SF3">
    <property type="entry name" value="SLR0241 PROTEIN"/>
    <property type="match status" value="1"/>
</dbReference>
<accession>A0A4Q0VD26</accession>
<feature type="transmembrane region" description="Helical" evidence="1">
    <location>
        <begin position="6"/>
        <end position="27"/>
    </location>
</feature>
<dbReference type="InterPro" id="IPR008756">
    <property type="entry name" value="Peptidase_M56"/>
</dbReference>
<name>A0A4Q0VD26_CLOTA</name>
<proteinExistence type="predicted"/>
<dbReference type="AlphaFoldDB" id="A0A4Q0VD26"/>
<evidence type="ECO:0000313" key="5">
    <source>
        <dbReference type="EMBL" id="RXI49285.1"/>
    </source>
</evidence>
<feature type="transmembrane region" description="Helical" evidence="1">
    <location>
        <begin position="126"/>
        <end position="144"/>
    </location>
</feature>
<keyword evidence="1" id="KW-0472">Membrane</keyword>
<organism evidence="5 6">
    <name type="scientific">Clostridium tetani</name>
    <dbReference type="NCBI Taxonomy" id="1513"/>
    <lineage>
        <taxon>Bacteria</taxon>
        <taxon>Bacillati</taxon>
        <taxon>Bacillota</taxon>
        <taxon>Clostridia</taxon>
        <taxon>Eubacteriales</taxon>
        <taxon>Clostridiaceae</taxon>
        <taxon>Clostridium</taxon>
    </lineage>
</organism>
<gene>
    <name evidence="5" type="ORF">DP130_04295</name>
</gene>
<dbReference type="Pfam" id="PF16112">
    <property type="entry name" value="DUF4830"/>
    <property type="match status" value="1"/>
</dbReference>
<feature type="transmembrane region" description="Helical" evidence="1">
    <location>
        <begin position="320"/>
        <end position="338"/>
    </location>
</feature>
<evidence type="ECO:0008006" key="7">
    <source>
        <dbReference type="Google" id="ProtNLM"/>
    </source>
</evidence>
<dbReference type="Pfam" id="PF05569">
    <property type="entry name" value="Peptidase_M56"/>
    <property type="match status" value="1"/>
</dbReference>
<dbReference type="InterPro" id="IPR032256">
    <property type="entry name" value="DUF4829"/>
</dbReference>